<organism evidence="1 2">
    <name type="scientific">Aureobasidium namibiae CBS 147.97</name>
    <dbReference type="NCBI Taxonomy" id="1043004"/>
    <lineage>
        <taxon>Eukaryota</taxon>
        <taxon>Fungi</taxon>
        <taxon>Dikarya</taxon>
        <taxon>Ascomycota</taxon>
        <taxon>Pezizomycotina</taxon>
        <taxon>Dothideomycetes</taxon>
        <taxon>Dothideomycetidae</taxon>
        <taxon>Dothideales</taxon>
        <taxon>Saccotheciaceae</taxon>
        <taxon>Aureobasidium</taxon>
    </lineage>
</organism>
<evidence type="ECO:0000313" key="2">
    <source>
        <dbReference type="Proteomes" id="UP000027730"/>
    </source>
</evidence>
<dbReference type="Proteomes" id="UP000027730">
    <property type="component" value="Unassembled WGS sequence"/>
</dbReference>
<dbReference type="AlphaFoldDB" id="A0A074WI06"/>
<accession>A0A074WI06</accession>
<dbReference type="RefSeq" id="XP_013427193.1">
    <property type="nucleotide sequence ID" value="XM_013571739.1"/>
</dbReference>
<reference evidence="1 2" key="1">
    <citation type="journal article" date="2014" name="BMC Genomics">
        <title>Genome sequencing of four Aureobasidium pullulans varieties: biotechnological potential, stress tolerance, and description of new species.</title>
        <authorList>
            <person name="Gostin Ar C."/>
            <person name="Ohm R.A."/>
            <person name="Kogej T."/>
            <person name="Sonjak S."/>
            <person name="Turk M."/>
            <person name="Zajc J."/>
            <person name="Zalar P."/>
            <person name="Grube M."/>
            <person name="Sun H."/>
            <person name="Han J."/>
            <person name="Sharma A."/>
            <person name="Chiniquy J."/>
            <person name="Ngan C.Y."/>
            <person name="Lipzen A."/>
            <person name="Barry K."/>
            <person name="Grigoriev I.V."/>
            <person name="Gunde-Cimerman N."/>
        </authorList>
    </citation>
    <scope>NUCLEOTIDE SEQUENCE [LARGE SCALE GENOMIC DNA]</scope>
    <source>
        <strain evidence="1 2">CBS 147.97</strain>
    </source>
</reference>
<evidence type="ECO:0000313" key="1">
    <source>
        <dbReference type="EMBL" id="KEQ72745.1"/>
    </source>
</evidence>
<gene>
    <name evidence="1" type="ORF">M436DRAFT_82026</name>
</gene>
<dbReference type="GeneID" id="25416905"/>
<keyword evidence="2" id="KW-1185">Reference proteome</keyword>
<dbReference type="EMBL" id="KL584710">
    <property type="protein sequence ID" value="KEQ72745.1"/>
    <property type="molecule type" value="Genomic_DNA"/>
</dbReference>
<protein>
    <submittedName>
        <fullName evidence="1">Uncharacterized protein</fullName>
    </submittedName>
</protein>
<proteinExistence type="predicted"/>
<name>A0A074WI06_9PEZI</name>
<sequence length="104" mass="11349">MGCIALHPAIEELELEKRFDQPFALSIVAVAHPFQKLKHLVLFADAAAANTLLPCITQLERLELTVHGAASVYSSLLISSGFSPPVATPQHKHNCPTETTRKLH</sequence>
<dbReference type="HOGENOM" id="CLU_2249573_0_0_1"/>